<feature type="compositionally biased region" description="Polar residues" evidence="1">
    <location>
        <begin position="106"/>
        <end position="132"/>
    </location>
</feature>
<sequence length="141" mass="15579">MSHRENPQNCRAKPLKGWRRAISEVVHQDPRTHPEEAARTDCEEERWKIRTTVGEATWSLDGLPYGFFEEDETLRDPPTTDSKEGGNETSSLIRETTVESAAHPASQPSSTTTAKASSLQPSTAVRSGTDASETGKPEREN</sequence>
<dbReference type="AlphaFoldDB" id="A0A8H3TU74"/>
<accession>A0A8H3TU74</accession>
<dbReference type="Proteomes" id="UP000620104">
    <property type="component" value="Unassembled WGS sequence"/>
</dbReference>
<name>A0A8H3TU74_9TREE</name>
<evidence type="ECO:0000256" key="1">
    <source>
        <dbReference type="SAM" id="MobiDB-lite"/>
    </source>
</evidence>
<evidence type="ECO:0000313" key="3">
    <source>
        <dbReference type="Proteomes" id="UP000620104"/>
    </source>
</evidence>
<protein>
    <submittedName>
        <fullName evidence="2">Uncharacterized protein</fullName>
    </submittedName>
</protein>
<organism evidence="2 3">
    <name type="scientific">Naganishia liquefaciens</name>
    <dbReference type="NCBI Taxonomy" id="104408"/>
    <lineage>
        <taxon>Eukaryota</taxon>
        <taxon>Fungi</taxon>
        <taxon>Dikarya</taxon>
        <taxon>Basidiomycota</taxon>
        <taxon>Agaricomycotina</taxon>
        <taxon>Tremellomycetes</taxon>
        <taxon>Filobasidiales</taxon>
        <taxon>Filobasidiaceae</taxon>
        <taxon>Naganishia</taxon>
    </lineage>
</organism>
<feature type="region of interest" description="Disordered" evidence="1">
    <location>
        <begin position="69"/>
        <end position="141"/>
    </location>
</feature>
<gene>
    <name evidence="2" type="ORF">NliqN6_3423</name>
</gene>
<dbReference type="EMBL" id="BLZA01000020">
    <property type="protein sequence ID" value="GHJ87021.1"/>
    <property type="molecule type" value="Genomic_DNA"/>
</dbReference>
<evidence type="ECO:0000313" key="2">
    <source>
        <dbReference type="EMBL" id="GHJ87021.1"/>
    </source>
</evidence>
<comment type="caution">
    <text evidence="2">The sequence shown here is derived from an EMBL/GenBank/DDBJ whole genome shotgun (WGS) entry which is preliminary data.</text>
</comment>
<reference evidence="2" key="1">
    <citation type="submission" date="2020-07" db="EMBL/GenBank/DDBJ databases">
        <title>Draft Genome Sequence of a Deep-Sea Yeast, Naganishia (Cryptococcus) liquefaciens strain N6.</title>
        <authorList>
            <person name="Han Y.W."/>
            <person name="Kajitani R."/>
            <person name="Morimoto H."/>
            <person name="Parhat M."/>
            <person name="Tsubouchi H."/>
            <person name="Bakenova O."/>
            <person name="Ogata M."/>
            <person name="Argunhan B."/>
            <person name="Aoki R."/>
            <person name="Kajiwara S."/>
            <person name="Itoh T."/>
            <person name="Iwasaki H."/>
        </authorList>
    </citation>
    <scope>NUCLEOTIDE SEQUENCE</scope>
    <source>
        <strain evidence="2">N6</strain>
    </source>
</reference>
<keyword evidence="3" id="KW-1185">Reference proteome</keyword>
<proteinExistence type="predicted"/>